<dbReference type="PANTHER" id="PTHR46386">
    <property type="entry name" value="NUCLEAR BODY PROTEIN SP140"/>
    <property type="match status" value="1"/>
</dbReference>
<dbReference type="PROSITE" id="PS50864">
    <property type="entry name" value="SAND"/>
    <property type="match status" value="1"/>
</dbReference>
<proteinExistence type="predicted"/>
<evidence type="ECO:0000313" key="5">
    <source>
        <dbReference type="Proteomes" id="UP001558613"/>
    </source>
</evidence>
<dbReference type="InterPro" id="IPR004865">
    <property type="entry name" value="HSR_dom"/>
</dbReference>
<dbReference type="Proteomes" id="UP001558613">
    <property type="component" value="Unassembled WGS sequence"/>
</dbReference>
<protein>
    <recommendedName>
        <fullName evidence="3">SAND domain-containing protein</fullName>
    </recommendedName>
</protein>
<dbReference type="InterPro" id="IPR010919">
    <property type="entry name" value="SAND-like_dom_sf"/>
</dbReference>
<dbReference type="SUPFAM" id="SSF63763">
    <property type="entry name" value="SAND domain-like"/>
    <property type="match status" value="1"/>
</dbReference>
<feature type="domain" description="SAND" evidence="3">
    <location>
        <begin position="172"/>
        <end position="251"/>
    </location>
</feature>
<sequence length="283" mass="32682">MSTIETPLMFLRHLKDHRLITDDLYERLENTGDNDGVYCALDYVEKRGKKNVRKFWECVAQEHILQRYPQLSEVTAALMNSEESYISNLQALKSQPNKKIRERAEDGGTGNEREVKKRRTDSNFVCDQAGPSSQSTNSQMMTYKQIKSEFQSSPDSSTEESLFCPSFKAEDLWNMPKHNRWLPVTCGNEKALLDRDALYDRKRDCIKYGRTMISPYIFEKIGGKESSKSWKTSVLCQGTTLKSLMKALNQEAAFSFHSVKVGGEILQYRQLNMEELVHFLLFK</sequence>
<evidence type="ECO:0000313" key="4">
    <source>
        <dbReference type="EMBL" id="KAL1277766.1"/>
    </source>
</evidence>
<dbReference type="PANTHER" id="PTHR46386:SF1">
    <property type="entry name" value="NUCLEAR BODY PROTEIN SP140-LIKE PROTEIN"/>
    <property type="match status" value="1"/>
</dbReference>
<feature type="region of interest" description="Disordered" evidence="2">
    <location>
        <begin position="96"/>
        <end position="118"/>
    </location>
</feature>
<dbReference type="Pfam" id="PF01342">
    <property type="entry name" value="SAND"/>
    <property type="match status" value="1"/>
</dbReference>
<evidence type="ECO:0000256" key="2">
    <source>
        <dbReference type="SAM" id="MobiDB-lite"/>
    </source>
</evidence>
<dbReference type="InterPro" id="IPR000770">
    <property type="entry name" value="SAND_dom"/>
</dbReference>
<evidence type="ECO:0000256" key="1">
    <source>
        <dbReference type="ARBA" id="ARBA00022553"/>
    </source>
</evidence>
<accession>A0ABR3NL76</accession>
<dbReference type="EMBL" id="JAYMGO010000003">
    <property type="protein sequence ID" value="KAL1277766.1"/>
    <property type="molecule type" value="Genomic_DNA"/>
</dbReference>
<dbReference type="SMART" id="SM00258">
    <property type="entry name" value="SAND"/>
    <property type="match status" value="1"/>
</dbReference>
<dbReference type="Gene3D" id="3.10.390.10">
    <property type="entry name" value="SAND domain-like"/>
    <property type="match status" value="1"/>
</dbReference>
<dbReference type="InterPro" id="IPR043563">
    <property type="entry name" value="Sp110/Sp140/Sp140L-like"/>
</dbReference>
<organism evidence="4 5">
    <name type="scientific">Cirrhinus molitorella</name>
    <name type="common">mud carp</name>
    <dbReference type="NCBI Taxonomy" id="172907"/>
    <lineage>
        <taxon>Eukaryota</taxon>
        <taxon>Metazoa</taxon>
        <taxon>Chordata</taxon>
        <taxon>Craniata</taxon>
        <taxon>Vertebrata</taxon>
        <taxon>Euteleostomi</taxon>
        <taxon>Actinopterygii</taxon>
        <taxon>Neopterygii</taxon>
        <taxon>Teleostei</taxon>
        <taxon>Ostariophysi</taxon>
        <taxon>Cypriniformes</taxon>
        <taxon>Cyprinidae</taxon>
        <taxon>Labeoninae</taxon>
        <taxon>Labeonini</taxon>
        <taxon>Cirrhinus</taxon>
    </lineage>
</organism>
<reference evidence="4 5" key="1">
    <citation type="submission" date="2023-09" db="EMBL/GenBank/DDBJ databases">
        <authorList>
            <person name="Wang M."/>
        </authorList>
    </citation>
    <scope>NUCLEOTIDE SEQUENCE [LARGE SCALE GENOMIC DNA]</scope>
    <source>
        <strain evidence="4">GT-2023</strain>
        <tissue evidence="4">Liver</tissue>
    </source>
</reference>
<evidence type="ECO:0000259" key="3">
    <source>
        <dbReference type="PROSITE" id="PS50864"/>
    </source>
</evidence>
<dbReference type="Pfam" id="PF03172">
    <property type="entry name" value="HSR"/>
    <property type="match status" value="1"/>
</dbReference>
<gene>
    <name evidence="4" type="ORF">QQF64_024439</name>
</gene>
<name>A0ABR3NL76_9TELE</name>
<keyword evidence="1" id="KW-0597">Phosphoprotein</keyword>
<keyword evidence="5" id="KW-1185">Reference proteome</keyword>
<comment type="caution">
    <text evidence="4">The sequence shown here is derived from an EMBL/GenBank/DDBJ whole genome shotgun (WGS) entry which is preliminary data.</text>
</comment>
<feature type="compositionally biased region" description="Basic and acidic residues" evidence="2">
    <location>
        <begin position="102"/>
        <end position="115"/>
    </location>
</feature>